<evidence type="ECO:0000313" key="2">
    <source>
        <dbReference type="WBParaSite" id="ES5_v2.g28255.t1"/>
    </source>
</evidence>
<accession>A0AC34GEX8</accession>
<proteinExistence type="predicted"/>
<protein>
    <submittedName>
        <fullName evidence="2">Glycosyltransferase 2-like domain-containing protein</fullName>
    </submittedName>
</protein>
<name>A0AC34GEX8_9BILA</name>
<sequence length="213" mass="24140">IIVVDDGSTDETSKIAFSFSKALKNGELYVLRLPQNVGKGGAVRYGVLCARGEIILFADADGEIILFADADGATRFSDFGKLETALRDLSSDGEYFECDAPALALGSRAHLEKESTAKRSIFRTILMKGFDIVVWIFTLFSKMHIERWAFDVELLYHVEKAKMPIAEVAVQWHEVDGSKITPILSWIQMGRDIFLIWFRYSFRIWEADDLIHH</sequence>
<dbReference type="WBParaSite" id="ES5_v2.g28255.t1">
    <property type="protein sequence ID" value="ES5_v2.g28255.t1"/>
    <property type="gene ID" value="ES5_v2.g28255"/>
</dbReference>
<evidence type="ECO:0000313" key="1">
    <source>
        <dbReference type="Proteomes" id="UP000887579"/>
    </source>
</evidence>
<organism evidence="1 2">
    <name type="scientific">Panagrolaimus sp. ES5</name>
    <dbReference type="NCBI Taxonomy" id="591445"/>
    <lineage>
        <taxon>Eukaryota</taxon>
        <taxon>Metazoa</taxon>
        <taxon>Ecdysozoa</taxon>
        <taxon>Nematoda</taxon>
        <taxon>Chromadorea</taxon>
        <taxon>Rhabditida</taxon>
        <taxon>Tylenchina</taxon>
        <taxon>Panagrolaimomorpha</taxon>
        <taxon>Panagrolaimoidea</taxon>
        <taxon>Panagrolaimidae</taxon>
        <taxon>Panagrolaimus</taxon>
    </lineage>
</organism>
<dbReference type="Proteomes" id="UP000887579">
    <property type="component" value="Unplaced"/>
</dbReference>
<reference evidence="2" key="1">
    <citation type="submission" date="2022-11" db="UniProtKB">
        <authorList>
            <consortium name="WormBaseParasite"/>
        </authorList>
    </citation>
    <scope>IDENTIFICATION</scope>
</reference>